<feature type="region of interest" description="Disordered" evidence="1">
    <location>
        <begin position="302"/>
        <end position="336"/>
    </location>
</feature>
<dbReference type="OrthoDB" id="10250284at2759"/>
<feature type="region of interest" description="Disordered" evidence="1">
    <location>
        <begin position="109"/>
        <end position="165"/>
    </location>
</feature>
<gene>
    <name evidence="4" type="ORF">BD324DRAFT_471811</name>
</gene>
<evidence type="ECO:0000259" key="2">
    <source>
        <dbReference type="Pfam" id="PF06159"/>
    </source>
</evidence>
<feature type="region of interest" description="Disordered" evidence="1">
    <location>
        <begin position="353"/>
        <end position="376"/>
    </location>
</feature>
<dbReference type="PANTHER" id="PTHR13134:SF3">
    <property type="entry name" value="TRAFFICKING PROTEIN PARTICLE COMPLEX SUBUNIT 13"/>
    <property type="match status" value="1"/>
</dbReference>
<sequence length="732" mass="78107">MDRHPLSLSLARLAPHSLFIDDPEDPPPPRPISSAPEEPDGDIPALSITHNYTGPYPAASLGANLEVGLELRNVSQAGVKGVRMMCEVQGPGGRYRLGEVVHGQQEEIASATVPETNAEDKANISDSTTKAGSQDGETQGPLESDPGPGSAASAPPPALIDPELPAGDHVKLDVETEIKELGMHILICSVAWETPDGRRTFQRFLKFNVTPPLAIKTRIYNSPHPNTTLDPVAREYIYLEILMQNISFQGLMFDRVVLETVYGLSTLPLSSEEEKTKHGEIGGVLLPGNTRQQLFKLAPTSPKAIQGPAADSAASSSSTKASNLPHSSFLPTHPPGSILPLGRLDLTWRAGETHDKGRLQTSTLNRRIPNAPPPLHPALPGANATATRAMAPATAATPSPAHASIARMASPKPPVLPLQDDDQALEYDLTVLGDRDVLVEEEFELQIRVGVRSPPIDDELDQPTPPAPVRIALQYLVKSPPAPPPPLPPPLSPQSPPSQTRSLIPTPLLDSISRASTPLSNRSPALGSASAMARSSTTMSAGRGAQGTISARPFSPLSSPPMTSSAPMTPVQTQLRQATNQALYSPKLEARPVSPLPPALSRFPPLPFVSATAPGPSFRPSSTTGAGPPPPAPQNTLLNTGRIHYLGSSLQIEKNLKDWTLVEERMGTTYTDPTAPSRRWETVHMFKLRFIALDEGLAELGGVRVLVVEDEKGLSGSIAREWNSIGDVWVTD</sequence>
<organism evidence="4 5">
    <name type="scientific">Kockovaella imperatae</name>
    <dbReference type="NCBI Taxonomy" id="4999"/>
    <lineage>
        <taxon>Eukaryota</taxon>
        <taxon>Fungi</taxon>
        <taxon>Dikarya</taxon>
        <taxon>Basidiomycota</taxon>
        <taxon>Agaricomycotina</taxon>
        <taxon>Tremellomycetes</taxon>
        <taxon>Tremellales</taxon>
        <taxon>Cuniculitremaceae</taxon>
        <taxon>Kockovaella</taxon>
    </lineage>
</organism>
<evidence type="ECO:0000313" key="4">
    <source>
        <dbReference type="EMBL" id="ORX36831.1"/>
    </source>
</evidence>
<dbReference type="InterPro" id="IPR055427">
    <property type="entry name" value="TRAPPC13_N"/>
</dbReference>
<feature type="compositionally biased region" description="Polar residues" evidence="1">
    <location>
        <begin position="513"/>
        <end position="523"/>
    </location>
</feature>
<dbReference type="RefSeq" id="XP_021870900.1">
    <property type="nucleotide sequence ID" value="XM_022012879.1"/>
</dbReference>
<accession>A0A1Y1UFK1</accession>
<feature type="region of interest" description="Disordered" evidence="1">
    <location>
        <begin position="17"/>
        <end position="46"/>
    </location>
</feature>
<feature type="compositionally biased region" description="Low complexity" evidence="1">
    <location>
        <begin position="528"/>
        <end position="541"/>
    </location>
</feature>
<keyword evidence="5" id="KW-1185">Reference proteome</keyword>
<dbReference type="GO" id="GO:1990072">
    <property type="term" value="C:TRAPPIII protein complex"/>
    <property type="evidence" value="ECO:0007669"/>
    <property type="project" value="TreeGrafter"/>
</dbReference>
<reference evidence="4 5" key="1">
    <citation type="submission" date="2017-03" db="EMBL/GenBank/DDBJ databases">
        <title>Widespread Adenine N6-methylation of Active Genes in Fungi.</title>
        <authorList>
            <consortium name="DOE Joint Genome Institute"/>
            <person name="Mondo S.J."/>
            <person name="Dannebaum R.O."/>
            <person name="Kuo R.C."/>
            <person name="Louie K.B."/>
            <person name="Bewick A.J."/>
            <person name="Labutti K."/>
            <person name="Haridas S."/>
            <person name="Kuo A."/>
            <person name="Salamov A."/>
            <person name="Ahrendt S.R."/>
            <person name="Lau R."/>
            <person name="Bowen B.P."/>
            <person name="Lipzen A."/>
            <person name="Sullivan W."/>
            <person name="Andreopoulos W.B."/>
            <person name="Clum A."/>
            <person name="Lindquist E."/>
            <person name="Daum C."/>
            <person name="Northen T.R."/>
            <person name="Ramamoorthy G."/>
            <person name="Schmitz R.J."/>
            <person name="Gryganskyi A."/>
            <person name="Culley D."/>
            <person name="Magnuson J."/>
            <person name="James T.Y."/>
            <person name="O'Malley M.A."/>
            <person name="Stajich J.E."/>
            <person name="Spatafora J.W."/>
            <person name="Visel A."/>
            <person name="Grigoriev I.V."/>
        </authorList>
    </citation>
    <scope>NUCLEOTIDE SEQUENCE [LARGE SCALE GENOMIC DNA]</scope>
    <source>
        <strain evidence="4 5">NRRL Y-17943</strain>
    </source>
</reference>
<dbReference type="AlphaFoldDB" id="A0A1Y1UFK1"/>
<feature type="compositionally biased region" description="Low complexity" evidence="1">
    <location>
        <begin position="555"/>
        <end position="568"/>
    </location>
</feature>
<comment type="caution">
    <text evidence="4">The sequence shown here is derived from an EMBL/GenBank/DDBJ whole genome shotgun (WGS) entry which is preliminary data.</text>
</comment>
<dbReference type="Pfam" id="PF23647">
    <property type="entry name" value="TRAPPC13_M"/>
    <property type="match status" value="1"/>
</dbReference>
<evidence type="ECO:0000256" key="1">
    <source>
        <dbReference type="SAM" id="MobiDB-lite"/>
    </source>
</evidence>
<dbReference type="InterPro" id="IPR010378">
    <property type="entry name" value="TRAPPC13"/>
</dbReference>
<dbReference type="GeneID" id="33554687"/>
<evidence type="ECO:0000313" key="5">
    <source>
        <dbReference type="Proteomes" id="UP000193218"/>
    </source>
</evidence>
<dbReference type="EMBL" id="NBSH01000007">
    <property type="protein sequence ID" value="ORX36831.1"/>
    <property type="molecule type" value="Genomic_DNA"/>
</dbReference>
<proteinExistence type="predicted"/>
<feature type="domain" description="Trafficking protein particle complex subunit 13 N-terminal" evidence="2">
    <location>
        <begin position="162"/>
        <end position="209"/>
    </location>
</feature>
<protein>
    <submittedName>
        <fullName evidence="4">Uncharacterized protein</fullName>
    </submittedName>
</protein>
<dbReference type="PANTHER" id="PTHR13134">
    <property type="entry name" value="TRAFFICKING PROTEIN PARTICLE COMPLEX SUBUNIT 13"/>
    <property type="match status" value="1"/>
</dbReference>
<feature type="compositionally biased region" description="Pro residues" evidence="1">
    <location>
        <begin position="480"/>
        <end position="496"/>
    </location>
</feature>
<dbReference type="InterPro" id="IPR055429">
    <property type="entry name" value="TRAPPC13_M"/>
</dbReference>
<feature type="compositionally biased region" description="Low complexity" evidence="1">
    <location>
        <begin position="309"/>
        <end position="322"/>
    </location>
</feature>
<dbReference type="InParanoid" id="A0A1Y1UFK1"/>
<feature type="domain" description="Trafficking protein particle complex subunit 13 middle" evidence="3">
    <location>
        <begin position="213"/>
        <end position="303"/>
    </location>
</feature>
<dbReference type="Pfam" id="PF06159">
    <property type="entry name" value="TRAPPC13_N"/>
    <property type="match status" value="1"/>
</dbReference>
<dbReference type="STRING" id="4999.A0A1Y1UFK1"/>
<evidence type="ECO:0000259" key="3">
    <source>
        <dbReference type="Pfam" id="PF23647"/>
    </source>
</evidence>
<feature type="region of interest" description="Disordered" evidence="1">
    <location>
        <begin position="477"/>
        <end position="568"/>
    </location>
</feature>
<name>A0A1Y1UFK1_9TREE</name>
<feature type="region of interest" description="Disordered" evidence="1">
    <location>
        <begin position="611"/>
        <end position="635"/>
    </location>
</feature>
<dbReference type="Proteomes" id="UP000193218">
    <property type="component" value="Unassembled WGS sequence"/>
</dbReference>
<feature type="compositionally biased region" description="Polar residues" evidence="1">
    <location>
        <begin position="124"/>
        <end position="137"/>
    </location>
</feature>